<dbReference type="PROSITE" id="PS50005">
    <property type="entry name" value="TPR"/>
    <property type="match status" value="1"/>
</dbReference>
<dbReference type="PANTHER" id="PTHR45783:SF3">
    <property type="entry name" value="KINESIN LIGHT CHAIN"/>
    <property type="match status" value="1"/>
</dbReference>
<keyword evidence="9" id="KW-0206">Cytoskeleton</keyword>
<evidence type="ECO:0000256" key="2">
    <source>
        <dbReference type="ARBA" id="ARBA00009622"/>
    </source>
</evidence>
<evidence type="ECO:0000256" key="8">
    <source>
        <dbReference type="ARBA" id="ARBA00023175"/>
    </source>
</evidence>
<dbReference type="Pfam" id="PF00931">
    <property type="entry name" value="NB-ARC"/>
    <property type="match status" value="1"/>
</dbReference>
<evidence type="ECO:0000256" key="3">
    <source>
        <dbReference type="ARBA" id="ARBA00022490"/>
    </source>
</evidence>
<comment type="similarity">
    <text evidence="2">Belongs to the kinesin light chain family.</text>
</comment>
<feature type="compositionally biased region" description="Polar residues" evidence="11">
    <location>
        <begin position="24"/>
        <end position="33"/>
    </location>
</feature>
<keyword evidence="7" id="KW-0175">Coiled coil</keyword>
<dbReference type="Gene3D" id="1.25.40.10">
    <property type="entry name" value="Tetratricopeptide repeat domain"/>
    <property type="match status" value="3"/>
</dbReference>
<evidence type="ECO:0000256" key="9">
    <source>
        <dbReference type="ARBA" id="ARBA00023212"/>
    </source>
</evidence>
<protein>
    <submittedName>
        <fullName evidence="14">Tetratricopeptide repeat protein</fullName>
    </submittedName>
</protein>
<evidence type="ECO:0000313" key="14">
    <source>
        <dbReference type="EMBL" id="MEP0950136.1"/>
    </source>
</evidence>
<comment type="subcellular location">
    <subcellularLocation>
        <location evidence="1">Cytoplasm</location>
        <location evidence="1">Cytoskeleton</location>
    </subcellularLocation>
</comment>
<dbReference type="InterPro" id="IPR056681">
    <property type="entry name" value="DUF7779"/>
</dbReference>
<comment type="caution">
    <text evidence="14">The sequence shown here is derived from an EMBL/GenBank/DDBJ whole genome shotgun (WGS) entry which is preliminary data.</text>
</comment>
<sequence>MGHQHWPWPKRSRSHLQPNRPPSLASSESTGTTPERRPQVPELAQPLPYPRNPFFTGREDQLQAIHAALTSRGRAALSGLGGIGKTQTALEYAYRHQVKYEHVFWVRAEQETELITGYVALAKALQLPGHQQEDQQAIVTLMKQWLTTHDGWLLVLDNADDLRQLRLYLPTTNGHILLTTRAQALGDLAKKVEVTRMDADEGALLLLRRANAIADDADLVDASDHDQALAHTLNTEMDGLPLALDQAGAYIEDQVLSLDEYLELFRTEKAELLQERGQLDPDHPSVTVTFTLAFEKVVAASATAAALVRACAFLAPDAIPEEIFSEGAAAFEAPLSTLAESKLALSKAIAEAARFSLISRNPLTKTLTIHRLVQEVLRSAMDDNLQRQWAEQVVEAVTAVFPNAEFENWVRCARLITQAQATTHMSADYGLASETAALLLIRAGYYYNSQGRYGEAEPLYLEALTMYKQLLGEAHPAIADSLNNLAALYGSQGRYGEAEPLYLESLAMYKQLLGEAHPEVATSLNNLAGLYRFQGRYGEAESLYLKALTMRKQLLGEAHPKVAISLNDLATLYRFQGRYGEAEPLYLESLAMSKQLLGEAHPEVATSLNNLAGLYEFQGRYGEAEPLYLESLVMRKQLLGKVHPEVAASLNNLAALYGSQGRYGEAEPLYLESLAMSKQLLGEAHPKVAISLHNLAALYRSQGRYGEAESLYLKALTMRKQLLGEAHPEVATSLHNLAALYCSQGRYGEAEPLYLESLAMSKQLLGEAHPYVASSLFNLGALRYNQGRYSEAQTLLLQAQPIYLTSLGSHHPATQALQSWLNMVQAALDSQPR</sequence>
<dbReference type="SUPFAM" id="SSF52540">
    <property type="entry name" value="P-loop containing nucleoside triphosphate hydrolases"/>
    <property type="match status" value="1"/>
</dbReference>
<feature type="domain" description="DUF7779" evidence="13">
    <location>
        <begin position="300"/>
        <end position="384"/>
    </location>
</feature>
<evidence type="ECO:0000259" key="12">
    <source>
        <dbReference type="Pfam" id="PF00931"/>
    </source>
</evidence>
<dbReference type="RefSeq" id="WP_242021658.1">
    <property type="nucleotide sequence ID" value="NZ_JAMPKX010000021.1"/>
</dbReference>
<dbReference type="SUPFAM" id="SSF48452">
    <property type="entry name" value="TPR-like"/>
    <property type="match status" value="2"/>
</dbReference>
<dbReference type="InterPro" id="IPR027417">
    <property type="entry name" value="P-loop_NTPase"/>
</dbReference>
<evidence type="ECO:0000256" key="5">
    <source>
        <dbReference type="ARBA" id="ARBA00022737"/>
    </source>
</evidence>
<evidence type="ECO:0000256" key="7">
    <source>
        <dbReference type="ARBA" id="ARBA00023054"/>
    </source>
</evidence>
<keyword evidence="5" id="KW-0677">Repeat</keyword>
<organism evidence="14 15">
    <name type="scientific">Leptolyngbya subtilissima DQ-A4</name>
    <dbReference type="NCBI Taxonomy" id="2933933"/>
    <lineage>
        <taxon>Bacteria</taxon>
        <taxon>Bacillati</taxon>
        <taxon>Cyanobacteriota</taxon>
        <taxon>Cyanophyceae</taxon>
        <taxon>Leptolyngbyales</taxon>
        <taxon>Leptolyngbyaceae</taxon>
        <taxon>Leptolyngbya group</taxon>
        <taxon>Leptolyngbya</taxon>
    </lineage>
</organism>
<dbReference type="Pfam" id="PF13374">
    <property type="entry name" value="TPR_10"/>
    <property type="match status" value="1"/>
</dbReference>
<evidence type="ECO:0000256" key="10">
    <source>
        <dbReference type="PROSITE-ProRule" id="PRU00339"/>
    </source>
</evidence>
<keyword evidence="8" id="KW-0505">Motor protein</keyword>
<feature type="repeat" description="TPR" evidence="10">
    <location>
        <begin position="689"/>
        <end position="722"/>
    </location>
</feature>
<keyword evidence="6 10" id="KW-0802">TPR repeat</keyword>
<dbReference type="PANTHER" id="PTHR45783">
    <property type="entry name" value="KINESIN LIGHT CHAIN"/>
    <property type="match status" value="1"/>
</dbReference>
<evidence type="ECO:0000259" key="13">
    <source>
        <dbReference type="Pfam" id="PF25000"/>
    </source>
</evidence>
<evidence type="ECO:0000313" key="15">
    <source>
        <dbReference type="Proteomes" id="UP001482513"/>
    </source>
</evidence>
<feature type="domain" description="NB-ARC" evidence="12">
    <location>
        <begin position="60"/>
        <end position="206"/>
    </location>
</feature>
<reference evidence="14 15" key="1">
    <citation type="submission" date="2022-04" db="EMBL/GenBank/DDBJ databases">
        <title>Positive selection, recombination, and allopatry shape intraspecific diversity of widespread and dominant cyanobacteria.</title>
        <authorList>
            <person name="Wei J."/>
            <person name="Shu W."/>
            <person name="Hu C."/>
        </authorList>
    </citation>
    <scope>NUCLEOTIDE SEQUENCE [LARGE SCALE GENOMIC DNA]</scope>
    <source>
        <strain evidence="14 15">DQ-A4</strain>
    </source>
</reference>
<dbReference type="InterPro" id="IPR019734">
    <property type="entry name" value="TPR_rpt"/>
</dbReference>
<keyword evidence="3" id="KW-0963">Cytoplasm</keyword>
<dbReference type="Gene3D" id="3.40.50.300">
    <property type="entry name" value="P-loop containing nucleotide triphosphate hydrolases"/>
    <property type="match status" value="1"/>
</dbReference>
<dbReference type="InterPro" id="IPR011990">
    <property type="entry name" value="TPR-like_helical_dom_sf"/>
</dbReference>
<accession>A0ABV0KBJ2</accession>
<keyword evidence="4" id="KW-0493">Microtubule</keyword>
<proteinExistence type="inferred from homology"/>
<evidence type="ECO:0000256" key="6">
    <source>
        <dbReference type="ARBA" id="ARBA00022803"/>
    </source>
</evidence>
<evidence type="ECO:0000256" key="4">
    <source>
        <dbReference type="ARBA" id="ARBA00022701"/>
    </source>
</evidence>
<dbReference type="Pfam" id="PF25000">
    <property type="entry name" value="DUF7779"/>
    <property type="match status" value="1"/>
</dbReference>
<evidence type="ECO:0000256" key="1">
    <source>
        <dbReference type="ARBA" id="ARBA00004245"/>
    </source>
</evidence>
<dbReference type="InterPro" id="IPR002151">
    <property type="entry name" value="Kinesin_light"/>
</dbReference>
<keyword evidence="15" id="KW-1185">Reference proteome</keyword>
<gene>
    <name evidence="14" type="ORF">NC992_24900</name>
</gene>
<name>A0ABV0KBJ2_9CYAN</name>
<dbReference type="Pfam" id="PF13424">
    <property type="entry name" value="TPR_12"/>
    <property type="match status" value="4"/>
</dbReference>
<evidence type="ECO:0000256" key="11">
    <source>
        <dbReference type="SAM" id="MobiDB-lite"/>
    </source>
</evidence>
<dbReference type="EMBL" id="JAMPKX010000021">
    <property type="protein sequence ID" value="MEP0950136.1"/>
    <property type="molecule type" value="Genomic_DNA"/>
</dbReference>
<feature type="region of interest" description="Disordered" evidence="11">
    <location>
        <begin position="1"/>
        <end position="52"/>
    </location>
</feature>
<dbReference type="SMART" id="SM00028">
    <property type="entry name" value="TPR"/>
    <property type="match status" value="9"/>
</dbReference>
<dbReference type="PRINTS" id="PR00381">
    <property type="entry name" value="KINESINLIGHT"/>
</dbReference>
<dbReference type="Proteomes" id="UP001482513">
    <property type="component" value="Unassembled WGS sequence"/>
</dbReference>
<dbReference type="InterPro" id="IPR002182">
    <property type="entry name" value="NB-ARC"/>
</dbReference>